<comment type="similarity">
    <text evidence="1">Belongs to the UPF0065 (bug) family.</text>
</comment>
<dbReference type="PANTHER" id="PTHR42928:SF5">
    <property type="entry name" value="BLR1237 PROTEIN"/>
    <property type="match status" value="1"/>
</dbReference>
<dbReference type="Gene3D" id="3.40.190.10">
    <property type="entry name" value="Periplasmic binding protein-like II"/>
    <property type="match status" value="1"/>
</dbReference>
<protein>
    <recommendedName>
        <fullName evidence="5">Tripartite tricarboxylate transporter substrate binding protein</fullName>
    </recommendedName>
</protein>
<feature type="signal peptide" evidence="2">
    <location>
        <begin position="1"/>
        <end position="20"/>
    </location>
</feature>
<dbReference type="InterPro" id="IPR005064">
    <property type="entry name" value="BUG"/>
</dbReference>
<dbReference type="Gene3D" id="3.40.190.150">
    <property type="entry name" value="Bordetella uptake gene, domain 1"/>
    <property type="match status" value="1"/>
</dbReference>
<comment type="caution">
    <text evidence="3">The sequence shown here is derived from an EMBL/GenBank/DDBJ whole genome shotgun (WGS) entry which is preliminary data.</text>
</comment>
<organism evidence="3 4">
    <name type="scientific">Achromobacter aloeverae</name>
    <dbReference type="NCBI Taxonomy" id="1750518"/>
    <lineage>
        <taxon>Bacteria</taxon>
        <taxon>Pseudomonadati</taxon>
        <taxon>Pseudomonadota</taxon>
        <taxon>Betaproteobacteria</taxon>
        <taxon>Burkholderiales</taxon>
        <taxon>Alcaligenaceae</taxon>
        <taxon>Achromobacter</taxon>
    </lineage>
</organism>
<dbReference type="OrthoDB" id="9780943at2"/>
<accession>A0A4V1MSG2</accession>
<dbReference type="CDD" id="cd07012">
    <property type="entry name" value="PBP2_Bug_TTT"/>
    <property type="match status" value="1"/>
</dbReference>
<dbReference type="InterPro" id="IPR042100">
    <property type="entry name" value="Bug_dom1"/>
</dbReference>
<name>A0A4V1MSG2_9BURK</name>
<dbReference type="SUPFAM" id="SSF53850">
    <property type="entry name" value="Periplasmic binding protein-like II"/>
    <property type="match status" value="1"/>
</dbReference>
<evidence type="ECO:0000256" key="1">
    <source>
        <dbReference type="ARBA" id="ARBA00006987"/>
    </source>
</evidence>
<dbReference type="PANTHER" id="PTHR42928">
    <property type="entry name" value="TRICARBOXYLATE-BINDING PROTEIN"/>
    <property type="match status" value="1"/>
</dbReference>
<dbReference type="Proteomes" id="UP000290849">
    <property type="component" value="Unassembled WGS sequence"/>
</dbReference>
<dbReference type="AlphaFoldDB" id="A0A4V1MSG2"/>
<evidence type="ECO:0000313" key="4">
    <source>
        <dbReference type="Proteomes" id="UP000290849"/>
    </source>
</evidence>
<proteinExistence type="inferred from homology"/>
<keyword evidence="2" id="KW-0732">Signal</keyword>
<sequence length="325" mass="34394">MMRRIAALGAGLFIALAAQAQPQGGSTPWPARPVRIIVPWAPGGQTDAEARLLAQKLGEHFNQAFVVENRPGGGGMIGTDAVAKSPPDGYTLVFTSASISVNSTLMARQFKLDPARDLTPIVWAASEPLVLTVPAALKAKTVTELVALSKSSKAGLNGAYNGSGTTSQIALEMLKQQTGANITAVPYKGGGPSTMALLAGEIDLCFATLSTVKPYIENGKLRGLAVSTKRPSNIFPDLPTMAATYPDFESDNWFGLLGPRAMPADVVRALNGAAVQALRTEELRKIITQGGGEVIASSPEQFRRHLETEVERYARIIKAGNIRSE</sequence>
<dbReference type="PIRSF" id="PIRSF017082">
    <property type="entry name" value="YflP"/>
    <property type="match status" value="1"/>
</dbReference>
<dbReference type="EMBL" id="PYAL01000002">
    <property type="protein sequence ID" value="RXN91469.1"/>
    <property type="molecule type" value="Genomic_DNA"/>
</dbReference>
<dbReference type="RefSeq" id="WP_129150023.1">
    <property type="nucleotide sequence ID" value="NZ_JBHSDO010000013.1"/>
</dbReference>
<evidence type="ECO:0000313" key="3">
    <source>
        <dbReference type="EMBL" id="RXN91469.1"/>
    </source>
</evidence>
<dbReference type="Pfam" id="PF03401">
    <property type="entry name" value="TctC"/>
    <property type="match status" value="1"/>
</dbReference>
<evidence type="ECO:0000256" key="2">
    <source>
        <dbReference type="SAM" id="SignalP"/>
    </source>
</evidence>
<evidence type="ECO:0008006" key="5">
    <source>
        <dbReference type="Google" id="ProtNLM"/>
    </source>
</evidence>
<reference evidence="3 4" key="1">
    <citation type="journal article" date="2017" name="Int. J. Syst. Evol. Microbiol.">
        <title>Achromobacter aloeverae sp. nov., isolated from the root of Aloe vera (L.) Burm.f.</title>
        <authorList>
            <person name="Kuncharoen N."/>
            <person name="Muramatsu Y."/>
            <person name="Shibata C."/>
            <person name="Kamakura Y."/>
            <person name="Nakagawa Y."/>
            <person name="Tanasupawat S."/>
        </authorList>
    </citation>
    <scope>NUCLEOTIDE SEQUENCE [LARGE SCALE GENOMIC DNA]</scope>
    <source>
        <strain evidence="3 4">AVA-1</strain>
    </source>
</reference>
<keyword evidence="4" id="KW-1185">Reference proteome</keyword>
<gene>
    <name evidence="3" type="ORF">C7R54_10020</name>
</gene>
<feature type="chain" id="PRO_5020792963" description="Tripartite tricarboxylate transporter substrate binding protein" evidence="2">
    <location>
        <begin position="21"/>
        <end position="325"/>
    </location>
</feature>